<evidence type="ECO:0000313" key="1">
    <source>
        <dbReference type="EMBL" id="MFC4269744.1"/>
    </source>
</evidence>
<dbReference type="Pfam" id="PF14907">
    <property type="entry name" value="NTP_transf_5"/>
    <property type="match status" value="1"/>
</dbReference>
<dbReference type="InterPro" id="IPR039498">
    <property type="entry name" value="NTP_transf_5"/>
</dbReference>
<reference evidence="2" key="1">
    <citation type="journal article" date="2019" name="Int. J. Syst. Evol. Microbiol.">
        <title>The Global Catalogue of Microorganisms (GCM) 10K type strain sequencing project: providing services to taxonomists for standard genome sequencing and annotation.</title>
        <authorList>
            <consortium name="The Broad Institute Genomics Platform"/>
            <consortium name="The Broad Institute Genome Sequencing Center for Infectious Disease"/>
            <person name="Wu L."/>
            <person name="Ma J."/>
        </authorList>
    </citation>
    <scope>NUCLEOTIDE SEQUENCE [LARGE SCALE GENOMIC DNA]</scope>
    <source>
        <strain evidence="2">CECT 8655</strain>
    </source>
</reference>
<name>A0ABV8REK4_9FLAO</name>
<comment type="caution">
    <text evidence="1">The sequence shown here is derived from an EMBL/GenBank/DDBJ whole genome shotgun (WGS) entry which is preliminary data.</text>
</comment>
<sequence length="362" mass="43879">MTKYLETLIFIGKCLTISVNYKNKIIVKNKIINKKIDWEYFIKVSSSHLLIPSLYYNFKNTNLIDKLPLDLSNFMKSIYKINYDRNEKILIQIKELNKILKKNDILPIFLKGASFLIEDLYLNKGERMIGDIDFIVSNEDYFKSIKILKKHGYSSNIKEQDIIFPSKHYPKMVKKDRIAAIEIHSKIILKKHSKIYNYESFLSKNRIINNMNIPSIENQIIHNFLNKQFSDRGKYLRNPNFRNTYDLFRLSLKKQPLKIIKKNKILFNTFNSYLLQSYYLLKQNELNYYKNFKSKIELKIFILLIKNNKINIIYNNVYYFLRKFKIRFILIIQLIYKSKYRNYFFRKYKINLIILIFFYTMV</sequence>
<organism evidence="1 2">
    <name type="scientific">Polaribacter marinivivus</name>
    <dbReference type="NCBI Taxonomy" id="1524260"/>
    <lineage>
        <taxon>Bacteria</taxon>
        <taxon>Pseudomonadati</taxon>
        <taxon>Bacteroidota</taxon>
        <taxon>Flavobacteriia</taxon>
        <taxon>Flavobacteriales</taxon>
        <taxon>Flavobacteriaceae</taxon>
    </lineage>
</organism>
<dbReference type="Proteomes" id="UP001595826">
    <property type="component" value="Unassembled WGS sequence"/>
</dbReference>
<protein>
    <submittedName>
        <fullName evidence="1">Nucleotidyltransferase family protein</fullName>
    </submittedName>
</protein>
<proteinExistence type="predicted"/>
<evidence type="ECO:0000313" key="2">
    <source>
        <dbReference type="Proteomes" id="UP001595826"/>
    </source>
</evidence>
<accession>A0ABV8REK4</accession>
<gene>
    <name evidence="1" type="ORF">ACFOWD_12570</name>
</gene>
<dbReference type="EMBL" id="JBHSCY010000003">
    <property type="protein sequence ID" value="MFC4269744.1"/>
    <property type="molecule type" value="Genomic_DNA"/>
</dbReference>
<keyword evidence="2" id="KW-1185">Reference proteome</keyword>
<dbReference type="RefSeq" id="WP_377411083.1">
    <property type="nucleotide sequence ID" value="NZ_JBHSCY010000003.1"/>
</dbReference>